<sequence>MKLIDHYMYLRGDIHRIEKEMEQAVSKAHPVLQEATLQLLQAGGKRIRPVFTLLSAKFGNYDTQALKHIGVALEFVHMASLVHDDVIDNSDLRRGKLTVKAKWDNRVAMYTGDYMFGKAIARVANFEEVGIHETMAWVMHEMAVGEIEQIRLQYEWEQNIRTYLRRIRRKTAVLIAGSCKMGAQVAGVSPQVQKGLYQFGYYVGLAFQITDDILDFTSSEEALGKPAGGDLLQGNITLPVIYAMEKDSALKTELLQTFAESLPSREKMAHLLEQIKESGGVEYARAINNRYLNKAYQTLETLPDIPARRSLFEIANYIGERDH</sequence>
<dbReference type="GO" id="GO:0008299">
    <property type="term" value="P:isoprenoid biosynthetic process"/>
    <property type="evidence" value="ECO:0007669"/>
    <property type="project" value="InterPro"/>
</dbReference>
<keyword evidence="4" id="KW-0479">Metal-binding</keyword>
<dbReference type="PANTHER" id="PTHR12001">
    <property type="entry name" value="GERANYLGERANYL PYROPHOSPHATE SYNTHASE"/>
    <property type="match status" value="1"/>
</dbReference>
<evidence type="ECO:0000256" key="1">
    <source>
        <dbReference type="ARBA" id="ARBA00001946"/>
    </source>
</evidence>
<dbReference type="GO" id="GO:0046872">
    <property type="term" value="F:metal ion binding"/>
    <property type="evidence" value="ECO:0007669"/>
    <property type="project" value="UniProtKB-KW"/>
</dbReference>
<dbReference type="NCBIfam" id="TIGR02748">
    <property type="entry name" value="GerC3_HepT"/>
    <property type="match status" value="1"/>
</dbReference>
<reference evidence="7 8" key="1">
    <citation type="submission" date="2016-10" db="EMBL/GenBank/DDBJ databases">
        <authorList>
            <person name="de Groot N.N."/>
        </authorList>
    </citation>
    <scope>NUCLEOTIDE SEQUENCE [LARGE SCALE GENOMIC DNA]</scope>
    <source>
        <strain evidence="7 8">DSM 21771</strain>
    </source>
</reference>
<dbReference type="AlphaFoldDB" id="A0A1G8JD18"/>
<dbReference type="PROSITE" id="PS00723">
    <property type="entry name" value="POLYPRENYL_SYNTHASE_1"/>
    <property type="match status" value="1"/>
</dbReference>
<name>A0A1G8JD18_9BACI</name>
<comment type="cofactor">
    <cofactor evidence="1">
        <name>Mg(2+)</name>
        <dbReference type="ChEBI" id="CHEBI:18420"/>
    </cofactor>
</comment>
<dbReference type="Proteomes" id="UP000198853">
    <property type="component" value="Unassembled WGS sequence"/>
</dbReference>
<protein>
    <submittedName>
        <fullName evidence="7">Heptaprenyl diphosphate synthase</fullName>
    </submittedName>
</protein>
<dbReference type="InterPro" id="IPR033749">
    <property type="entry name" value="Polyprenyl_synt_CS"/>
</dbReference>
<evidence type="ECO:0000256" key="2">
    <source>
        <dbReference type="ARBA" id="ARBA00006706"/>
    </source>
</evidence>
<dbReference type="RefSeq" id="WP_090395645.1">
    <property type="nucleotide sequence ID" value="NZ_FNEN01000001.1"/>
</dbReference>
<dbReference type="OrthoDB" id="9805316at2"/>
<evidence type="ECO:0000313" key="7">
    <source>
        <dbReference type="EMBL" id="SDI28867.1"/>
    </source>
</evidence>
<dbReference type="PANTHER" id="PTHR12001:SF69">
    <property type="entry name" value="ALL TRANS-POLYPRENYL-DIPHOSPHATE SYNTHASE PDSS1"/>
    <property type="match status" value="1"/>
</dbReference>
<dbReference type="SFLD" id="SFLDS00005">
    <property type="entry name" value="Isoprenoid_Synthase_Type_I"/>
    <property type="match status" value="1"/>
</dbReference>
<dbReference type="InterPro" id="IPR014119">
    <property type="entry name" value="GerC3_HepT"/>
</dbReference>
<evidence type="ECO:0000256" key="6">
    <source>
        <dbReference type="RuleBase" id="RU004466"/>
    </source>
</evidence>
<proteinExistence type="inferred from homology"/>
<dbReference type="InterPro" id="IPR008949">
    <property type="entry name" value="Isoprenoid_synthase_dom_sf"/>
</dbReference>
<keyword evidence="3 6" id="KW-0808">Transferase</keyword>
<accession>A0A1G8JD18</accession>
<evidence type="ECO:0000256" key="4">
    <source>
        <dbReference type="ARBA" id="ARBA00022723"/>
    </source>
</evidence>
<gene>
    <name evidence="7" type="ORF">SAMN04488123_101158</name>
</gene>
<dbReference type="Pfam" id="PF00348">
    <property type="entry name" value="polyprenyl_synt"/>
    <property type="match status" value="1"/>
</dbReference>
<comment type="similarity">
    <text evidence="2 6">Belongs to the FPP/GGPP synthase family.</text>
</comment>
<keyword evidence="8" id="KW-1185">Reference proteome</keyword>
<dbReference type="InterPro" id="IPR000092">
    <property type="entry name" value="Polyprenyl_synt"/>
</dbReference>
<evidence type="ECO:0000256" key="5">
    <source>
        <dbReference type="ARBA" id="ARBA00022842"/>
    </source>
</evidence>
<keyword evidence="5" id="KW-0460">Magnesium</keyword>
<dbReference type="GO" id="GO:0004659">
    <property type="term" value="F:prenyltransferase activity"/>
    <property type="evidence" value="ECO:0007669"/>
    <property type="project" value="InterPro"/>
</dbReference>
<organism evidence="7 8">
    <name type="scientific">Natribacillus halophilus</name>
    <dbReference type="NCBI Taxonomy" id="549003"/>
    <lineage>
        <taxon>Bacteria</taxon>
        <taxon>Bacillati</taxon>
        <taxon>Bacillota</taxon>
        <taxon>Bacilli</taxon>
        <taxon>Bacillales</taxon>
        <taxon>Bacillaceae</taxon>
        <taxon>Natribacillus</taxon>
    </lineage>
</organism>
<dbReference type="CDD" id="cd00685">
    <property type="entry name" value="Trans_IPPS_HT"/>
    <property type="match status" value="1"/>
</dbReference>
<dbReference type="EMBL" id="FNEN01000001">
    <property type="protein sequence ID" value="SDI28867.1"/>
    <property type="molecule type" value="Genomic_DNA"/>
</dbReference>
<dbReference type="SUPFAM" id="SSF48576">
    <property type="entry name" value="Terpenoid synthases"/>
    <property type="match status" value="1"/>
</dbReference>
<evidence type="ECO:0000313" key="8">
    <source>
        <dbReference type="Proteomes" id="UP000198853"/>
    </source>
</evidence>
<dbReference type="Gene3D" id="1.10.600.10">
    <property type="entry name" value="Farnesyl Diphosphate Synthase"/>
    <property type="match status" value="1"/>
</dbReference>
<dbReference type="PROSITE" id="PS00444">
    <property type="entry name" value="POLYPRENYL_SYNTHASE_2"/>
    <property type="match status" value="1"/>
</dbReference>
<evidence type="ECO:0000256" key="3">
    <source>
        <dbReference type="ARBA" id="ARBA00022679"/>
    </source>
</evidence>